<dbReference type="AlphaFoldDB" id="A0A2T3KKZ5"/>
<organism evidence="1 2">
    <name type="scientific">Photobacterium kishitanii</name>
    <dbReference type="NCBI Taxonomy" id="318456"/>
    <lineage>
        <taxon>Bacteria</taxon>
        <taxon>Pseudomonadati</taxon>
        <taxon>Pseudomonadota</taxon>
        <taxon>Gammaproteobacteria</taxon>
        <taxon>Vibrionales</taxon>
        <taxon>Vibrionaceae</taxon>
        <taxon>Photobacterium</taxon>
    </lineage>
</organism>
<dbReference type="RefSeq" id="WP_107288947.1">
    <property type="nucleotide sequence ID" value="NZ_PYNF01000003.1"/>
</dbReference>
<gene>
    <name evidence="1" type="ORF">C9J27_04115</name>
</gene>
<name>A0A2T3KKZ5_9GAMM</name>
<proteinExistence type="predicted"/>
<dbReference type="Proteomes" id="UP000241426">
    <property type="component" value="Unassembled WGS sequence"/>
</dbReference>
<reference evidence="1 2" key="1">
    <citation type="submission" date="2018-01" db="EMBL/GenBank/DDBJ databases">
        <title>Whole genome sequencing of Histamine producing bacteria.</title>
        <authorList>
            <person name="Butler K."/>
        </authorList>
    </citation>
    <scope>NUCLEOTIDE SEQUENCE [LARGE SCALE GENOMIC DNA]</scope>
    <source>
        <strain evidence="1 2">FS-7.2</strain>
    </source>
</reference>
<dbReference type="EMBL" id="PYNF01000003">
    <property type="protein sequence ID" value="PSV00317.1"/>
    <property type="molecule type" value="Genomic_DNA"/>
</dbReference>
<comment type="caution">
    <text evidence="1">The sequence shown here is derived from an EMBL/GenBank/DDBJ whole genome shotgun (WGS) entry which is preliminary data.</text>
</comment>
<accession>A0A2T3KKZ5</accession>
<evidence type="ECO:0000313" key="2">
    <source>
        <dbReference type="Proteomes" id="UP000241426"/>
    </source>
</evidence>
<evidence type="ECO:0000313" key="1">
    <source>
        <dbReference type="EMBL" id="PSV00317.1"/>
    </source>
</evidence>
<sequence length="65" mass="7366">MIALFVNDEPELIDTTAKVQKIVDEIKLSHPDADIEKRDAALCKSCGSRYFYESDAVFCGCHDHY</sequence>
<protein>
    <submittedName>
        <fullName evidence="1">Uncharacterized protein</fullName>
    </submittedName>
</protein>